<gene>
    <name evidence="2" type="ORF">EV207_115114</name>
</gene>
<sequence length="284" mass="32401">MKKQFPFNFDNHPKPSDDFVQKLENKLFNETIILKRRSFKPIMSCLFAAIITVILFLSFSSNTIEQTDLLNSDTSSATAVRDDAAKVFIYQTHSTESFLPITKGKKSEALDNKVNIINVGSHLAKALEEKHIPVIHSTKDFTKKVNPIDVYKESRKEIKKVLEGKPRVEYIFDIHRDMIKRDKTTVKIKGQSFARIAFYISKTNPNYKQNLRFAKKINLKLKKKYPGISRGIFLKEPNLESADYNQDLSPKAILIEIGGVENTIKEEYLASGCLATVLAKVIKE</sequence>
<organism evidence="2 3">
    <name type="scientific">Scopulibacillus darangshiensis</name>
    <dbReference type="NCBI Taxonomy" id="442528"/>
    <lineage>
        <taxon>Bacteria</taxon>
        <taxon>Bacillati</taxon>
        <taxon>Bacillota</taxon>
        <taxon>Bacilli</taxon>
        <taxon>Bacillales</taxon>
        <taxon>Sporolactobacillaceae</taxon>
        <taxon>Scopulibacillus</taxon>
    </lineage>
</organism>
<dbReference type="EMBL" id="SLXK01000015">
    <property type="protein sequence ID" value="TCP28877.1"/>
    <property type="molecule type" value="Genomic_DNA"/>
</dbReference>
<dbReference type="NCBIfam" id="TIGR02867">
    <property type="entry name" value="spore_II_P"/>
    <property type="match status" value="1"/>
</dbReference>
<dbReference type="Pfam" id="PF07454">
    <property type="entry name" value="SpoIIP"/>
    <property type="match status" value="1"/>
</dbReference>
<dbReference type="RefSeq" id="WP_132746355.1">
    <property type="nucleotide sequence ID" value="NZ_SLXK01000015.1"/>
</dbReference>
<keyword evidence="3" id="KW-1185">Reference proteome</keyword>
<dbReference type="InterPro" id="IPR010897">
    <property type="entry name" value="Spore_II_P"/>
</dbReference>
<feature type="transmembrane region" description="Helical" evidence="1">
    <location>
        <begin position="42"/>
        <end position="59"/>
    </location>
</feature>
<keyword evidence="1" id="KW-0472">Membrane</keyword>
<keyword evidence="1" id="KW-0812">Transmembrane</keyword>
<proteinExistence type="predicted"/>
<evidence type="ECO:0000313" key="3">
    <source>
        <dbReference type="Proteomes" id="UP000295416"/>
    </source>
</evidence>
<reference evidence="2 3" key="1">
    <citation type="submission" date="2019-03" db="EMBL/GenBank/DDBJ databases">
        <title>Genomic Encyclopedia of Type Strains, Phase IV (KMG-IV): sequencing the most valuable type-strain genomes for metagenomic binning, comparative biology and taxonomic classification.</title>
        <authorList>
            <person name="Goeker M."/>
        </authorList>
    </citation>
    <scope>NUCLEOTIDE SEQUENCE [LARGE SCALE GENOMIC DNA]</scope>
    <source>
        <strain evidence="2 3">DSM 19377</strain>
    </source>
</reference>
<accession>A0A4R2P2S3</accession>
<evidence type="ECO:0000256" key="1">
    <source>
        <dbReference type="SAM" id="Phobius"/>
    </source>
</evidence>
<protein>
    <submittedName>
        <fullName evidence="2">Stage II sporulation protein P</fullName>
    </submittedName>
</protein>
<dbReference type="AlphaFoldDB" id="A0A4R2P2S3"/>
<name>A0A4R2P2S3_9BACL</name>
<dbReference type="OrthoDB" id="1633470at2"/>
<keyword evidence="1" id="KW-1133">Transmembrane helix</keyword>
<evidence type="ECO:0000313" key="2">
    <source>
        <dbReference type="EMBL" id="TCP28877.1"/>
    </source>
</evidence>
<dbReference type="Proteomes" id="UP000295416">
    <property type="component" value="Unassembled WGS sequence"/>
</dbReference>
<comment type="caution">
    <text evidence="2">The sequence shown here is derived from an EMBL/GenBank/DDBJ whole genome shotgun (WGS) entry which is preliminary data.</text>
</comment>